<dbReference type="CDD" id="cd22160">
    <property type="entry name" value="F-box_AtFBL13-like"/>
    <property type="match status" value="1"/>
</dbReference>
<accession>V4N0J7</accession>
<dbReference type="Proteomes" id="UP000030689">
    <property type="component" value="Unassembled WGS sequence"/>
</dbReference>
<dbReference type="PANTHER" id="PTHR32153">
    <property type="entry name" value="OJ000223_09.16 PROTEIN"/>
    <property type="match status" value="1"/>
</dbReference>
<gene>
    <name evidence="2" type="ORF">EUTSA_v10029491mg</name>
</gene>
<dbReference type="SUPFAM" id="SSF81383">
    <property type="entry name" value="F-box domain"/>
    <property type="match status" value="1"/>
</dbReference>
<dbReference type="Gramene" id="ESQ38491">
    <property type="protein sequence ID" value="ESQ38491"/>
    <property type="gene ID" value="EUTSA_v10029491mg"/>
</dbReference>
<dbReference type="KEGG" id="eus:EUTSA_v10029491mg"/>
<proteinExistence type="predicted"/>
<name>V4N0J7_EUTSA</name>
<keyword evidence="3" id="KW-1185">Reference proteome</keyword>
<feature type="domain" description="F-box" evidence="1">
    <location>
        <begin position="12"/>
        <end position="45"/>
    </location>
</feature>
<dbReference type="InterPro" id="IPR036047">
    <property type="entry name" value="F-box-like_dom_sf"/>
</dbReference>
<dbReference type="Gene3D" id="3.80.10.10">
    <property type="entry name" value="Ribonuclease Inhibitor"/>
    <property type="match status" value="1"/>
</dbReference>
<dbReference type="Pfam" id="PF00646">
    <property type="entry name" value="F-box"/>
    <property type="match status" value="1"/>
</dbReference>
<sequence length="330" mass="37998">MGSSSIDFINYMPDEILHHILSFHPIDLAIRTSVLSRRWRHVWCKTPCIDFANVFLTVTARKINQTLSSYRAPKIMSVNLHTTEYYVCASDIESWVEIAMFRNVEKLSMTFRGPHAYRFLDGFYLSWKSLRKLTLSSCYLHDESIAKILSGCPILETLRLLWFRGLLEPLDLSRSPTEDRRLIEIVAPHIHNLILSTKAPCTLVDVSSSSKANFDIDIINDHDFSLNAAFIQIMVLKMLAKLQNVERLTLGRRIFLQILSLAELCEVLFPTLKVQTLIVELSLFDLLFLVYQGLQYIIPSDDANMFEELLQKPPTLSNNNNVSIVLKRYN</sequence>
<evidence type="ECO:0000313" key="3">
    <source>
        <dbReference type="Proteomes" id="UP000030689"/>
    </source>
</evidence>
<evidence type="ECO:0000259" key="1">
    <source>
        <dbReference type="Pfam" id="PF00646"/>
    </source>
</evidence>
<dbReference type="SUPFAM" id="SSF52047">
    <property type="entry name" value="RNI-like"/>
    <property type="match status" value="1"/>
</dbReference>
<dbReference type="InterPro" id="IPR032675">
    <property type="entry name" value="LRR_dom_sf"/>
</dbReference>
<dbReference type="STRING" id="72664.V4N0J7"/>
<evidence type="ECO:0000313" key="2">
    <source>
        <dbReference type="EMBL" id="ESQ38491.1"/>
    </source>
</evidence>
<dbReference type="Gene3D" id="1.20.1280.50">
    <property type="match status" value="1"/>
</dbReference>
<protein>
    <recommendedName>
        <fullName evidence="1">F-box domain-containing protein</fullName>
    </recommendedName>
</protein>
<dbReference type="EMBL" id="KI517537">
    <property type="protein sequence ID" value="ESQ38491.1"/>
    <property type="molecule type" value="Genomic_DNA"/>
</dbReference>
<dbReference type="InterPro" id="IPR044997">
    <property type="entry name" value="F-box_plant"/>
</dbReference>
<reference evidence="2 3" key="1">
    <citation type="journal article" date="2013" name="Front. Plant Sci.">
        <title>The Reference Genome of the Halophytic Plant Eutrema salsugineum.</title>
        <authorList>
            <person name="Yang R."/>
            <person name="Jarvis D.E."/>
            <person name="Chen H."/>
            <person name="Beilstein M.A."/>
            <person name="Grimwood J."/>
            <person name="Jenkins J."/>
            <person name="Shu S."/>
            <person name="Prochnik S."/>
            <person name="Xin M."/>
            <person name="Ma C."/>
            <person name="Schmutz J."/>
            <person name="Wing R.A."/>
            <person name="Mitchell-Olds T."/>
            <person name="Schumaker K.S."/>
            <person name="Wang X."/>
        </authorList>
    </citation>
    <scope>NUCLEOTIDE SEQUENCE [LARGE SCALE GENOMIC DNA]</scope>
</reference>
<dbReference type="InterPro" id="IPR001810">
    <property type="entry name" value="F-box_dom"/>
</dbReference>
<organism evidence="2 3">
    <name type="scientific">Eutrema salsugineum</name>
    <name type="common">Saltwater cress</name>
    <name type="synonym">Sisymbrium salsugineum</name>
    <dbReference type="NCBI Taxonomy" id="72664"/>
    <lineage>
        <taxon>Eukaryota</taxon>
        <taxon>Viridiplantae</taxon>
        <taxon>Streptophyta</taxon>
        <taxon>Embryophyta</taxon>
        <taxon>Tracheophyta</taxon>
        <taxon>Spermatophyta</taxon>
        <taxon>Magnoliopsida</taxon>
        <taxon>eudicotyledons</taxon>
        <taxon>Gunneridae</taxon>
        <taxon>Pentapetalae</taxon>
        <taxon>rosids</taxon>
        <taxon>malvids</taxon>
        <taxon>Brassicales</taxon>
        <taxon>Brassicaceae</taxon>
        <taxon>Eutremeae</taxon>
        <taxon>Eutrema</taxon>
    </lineage>
</organism>
<dbReference type="InterPro" id="IPR053781">
    <property type="entry name" value="F-box_AtFBL13-like"/>
</dbReference>
<dbReference type="AlphaFoldDB" id="V4N0J7"/>